<feature type="transmembrane region" description="Helical" evidence="2">
    <location>
        <begin position="297"/>
        <end position="317"/>
    </location>
</feature>
<feature type="transmembrane region" description="Helical" evidence="2">
    <location>
        <begin position="264"/>
        <end position="285"/>
    </location>
</feature>
<dbReference type="GO" id="GO:0022857">
    <property type="term" value="F:transmembrane transporter activity"/>
    <property type="evidence" value="ECO:0007669"/>
    <property type="project" value="InterPro"/>
</dbReference>
<feature type="transmembrane region" description="Helical" evidence="2">
    <location>
        <begin position="159"/>
        <end position="177"/>
    </location>
</feature>
<dbReference type="Gene3D" id="1.20.1250.20">
    <property type="entry name" value="MFS general substrate transporter like domains"/>
    <property type="match status" value="1"/>
</dbReference>
<proteinExistence type="predicted"/>
<dbReference type="InterPro" id="IPR036259">
    <property type="entry name" value="MFS_trans_sf"/>
</dbReference>
<protein>
    <recommendedName>
        <fullName evidence="5">MFS transporter</fullName>
    </recommendedName>
</protein>
<dbReference type="Proteomes" id="UP000199341">
    <property type="component" value="Unassembled WGS sequence"/>
</dbReference>
<keyword evidence="2" id="KW-0812">Transmembrane</keyword>
<dbReference type="EMBL" id="FNIE01000014">
    <property type="protein sequence ID" value="SDO95381.1"/>
    <property type="molecule type" value="Genomic_DNA"/>
</dbReference>
<name>A0A1H0NRW1_9ACTN</name>
<sequence length="455" mass="46336">MPKNRIGRGTAGSAPGLMAQLRDPPGGRDGRTMLHALLLDRTGSGMWSAVAVLYFTYVVGLQARQVGLLLGIAGAAAIAGPPLAGRLAARRQVRSILVGAHGVRLAAACLLLACGSFATLLPAVTVITVADRVARTMETLYATRAAGEQRATYRALSRVMMNAGYALGAAIAALGLAVGTHGAYVALVLGNALSYLLAGALVFRTREVSVPSPRTGAGVEGPHGRSPWRDPGYLLFALLDTPLNVDDAVLNVGLPLWLVSRTSAPHAVVPAFLIANTVLVVLLQLRVSARISTPRAAARAVVGYGAALSVCCVLVALAPGGGAAVSALLLLAAALAVTAAELVRSVTSWELAVCLAPSPAPPEYLGVAGVSQAVGRSAGPPLLTGAVMAAGPVGWLALATGVTGVSVLQRRAALRRLATVQRLEPSVSVQSAPPSAPTAARSPTERQNARTSPRP</sequence>
<dbReference type="InterPro" id="IPR011701">
    <property type="entry name" value="MFS"/>
</dbReference>
<keyword evidence="2" id="KW-1133">Transmembrane helix</keyword>
<evidence type="ECO:0000256" key="1">
    <source>
        <dbReference type="SAM" id="MobiDB-lite"/>
    </source>
</evidence>
<evidence type="ECO:0000313" key="3">
    <source>
        <dbReference type="EMBL" id="SDO95381.1"/>
    </source>
</evidence>
<feature type="transmembrane region" description="Helical" evidence="2">
    <location>
        <begin position="66"/>
        <end position="84"/>
    </location>
</feature>
<keyword evidence="2" id="KW-0472">Membrane</keyword>
<feature type="transmembrane region" description="Helical" evidence="2">
    <location>
        <begin position="38"/>
        <end position="60"/>
    </location>
</feature>
<feature type="region of interest" description="Disordered" evidence="1">
    <location>
        <begin position="423"/>
        <end position="455"/>
    </location>
</feature>
<gene>
    <name evidence="3" type="ORF">SAMN05216259_114165</name>
</gene>
<reference evidence="3 4" key="1">
    <citation type="submission" date="2016-10" db="EMBL/GenBank/DDBJ databases">
        <authorList>
            <person name="de Groot N.N."/>
        </authorList>
    </citation>
    <scope>NUCLEOTIDE SEQUENCE [LARGE SCALE GENOMIC DNA]</scope>
    <source>
        <strain evidence="3 4">CGMCC 4.2022</strain>
    </source>
</reference>
<evidence type="ECO:0008006" key="5">
    <source>
        <dbReference type="Google" id="ProtNLM"/>
    </source>
</evidence>
<evidence type="ECO:0000313" key="4">
    <source>
        <dbReference type="Proteomes" id="UP000199341"/>
    </source>
</evidence>
<dbReference type="SUPFAM" id="SSF103473">
    <property type="entry name" value="MFS general substrate transporter"/>
    <property type="match status" value="1"/>
</dbReference>
<feature type="region of interest" description="Disordered" evidence="1">
    <location>
        <begin position="1"/>
        <end position="27"/>
    </location>
</feature>
<keyword evidence="4" id="KW-1185">Reference proteome</keyword>
<organism evidence="3 4">
    <name type="scientific">Actinacidiphila guanduensis</name>
    <dbReference type="NCBI Taxonomy" id="310781"/>
    <lineage>
        <taxon>Bacteria</taxon>
        <taxon>Bacillati</taxon>
        <taxon>Actinomycetota</taxon>
        <taxon>Actinomycetes</taxon>
        <taxon>Kitasatosporales</taxon>
        <taxon>Streptomycetaceae</taxon>
        <taxon>Actinacidiphila</taxon>
    </lineage>
</organism>
<feature type="transmembrane region" description="Helical" evidence="2">
    <location>
        <begin position="105"/>
        <end position="130"/>
    </location>
</feature>
<accession>A0A1H0NRW1</accession>
<dbReference type="RefSeq" id="WP_245771703.1">
    <property type="nucleotide sequence ID" value="NZ_FNIE01000014.1"/>
</dbReference>
<dbReference type="STRING" id="310781.SAMN05216259_114165"/>
<dbReference type="AlphaFoldDB" id="A0A1H0NRW1"/>
<dbReference type="Pfam" id="PF07690">
    <property type="entry name" value="MFS_1"/>
    <property type="match status" value="1"/>
</dbReference>
<evidence type="ECO:0000256" key="2">
    <source>
        <dbReference type="SAM" id="Phobius"/>
    </source>
</evidence>
<feature type="compositionally biased region" description="Low complexity" evidence="1">
    <location>
        <begin position="423"/>
        <end position="442"/>
    </location>
</feature>